<sequence>MLCCRNNLLRSSTCLLRTSTSTSTCLLRTSTCLLRTSSSTCLLRTSSSTCLLRTSTSTRLLRTSSCLLPSTQETLRLVRKIEGSPRRALVLRTYLLQLIAVKKESSTQRRALLRQSPFFFAPTRVSVHQKLAPSGSIRCLDGQFRMSTSLTIA</sequence>
<name>A0A5C5Z9N7_9BACT</name>
<dbReference type="AlphaFoldDB" id="A0A5C5Z9N7"/>
<keyword evidence="2" id="KW-1185">Reference proteome</keyword>
<comment type="caution">
    <text evidence="1">The sequence shown here is derived from an EMBL/GenBank/DDBJ whole genome shotgun (WGS) entry which is preliminary data.</text>
</comment>
<organism evidence="1 2">
    <name type="scientific">Novipirellula herctigrandis</name>
    <dbReference type="NCBI Taxonomy" id="2527986"/>
    <lineage>
        <taxon>Bacteria</taxon>
        <taxon>Pseudomonadati</taxon>
        <taxon>Planctomycetota</taxon>
        <taxon>Planctomycetia</taxon>
        <taxon>Pirellulales</taxon>
        <taxon>Pirellulaceae</taxon>
        <taxon>Novipirellula</taxon>
    </lineage>
</organism>
<dbReference type="Proteomes" id="UP000315010">
    <property type="component" value="Unassembled WGS sequence"/>
</dbReference>
<reference evidence="1 2" key="1">
    <citation type="submission" date="2019-02" db="EMBL/GenBank/DDBJ databases">
        <title>Deep-cultivation of Planctomycetes and their phenomic and genomic characterization uncovers novel biology.</title>
        <authorList>
            <person name="Wiegand S."/>
            <person name="Jogler M."/>
            <person name="Boedeker C."/>
            <person name="Pinto D."/>
            <person name="Vollmers J."/>
            <person name="Rivas-Marin E."/>
            <person name="Kohn T."/>
            <person name="Peeters S.H."/>
            <person name="Heuer A."/>
            <person name="Rast P."/>
            <person name="Oberbeckmann S."/>
            <person name="Bunk B."/>
            <person name="Jeske O."/>
            <person name="Meyerdierks A."/>
            <person name="Storesund J.E."/>
            <person name="Kallscheuer N."/>
            <person name="Luecker S."/>
            <person name="Lage O.M."/>
            <person name="Pohl T."/>
            <person name="Merkel B.J."/>
            <person name="Hornburger P."/>
            <person name="Mueller R.-W."/>
            <person name="Bruemmer F."/>
            <person name="Labrenz M."/>
            <person name="Spormann A.M."/>
            <person name="Op Den Camp H."/>
            <person name="Overmann J."/>
            <person name="Amann R."/>
            <person name="Jetten M.S.M."/>
            <person name="Mascher T."/>
            <person name="Medema M.H."/>
            <person name="Devos D.P."/>
            <person name="Kaster A.-K."/>
            <person name="Ovreas L."/>
            <person name="Rohde M."/>
            <person name="Galperin M.Y."/>
            <person name="Jogler C."/>
        </authorList>
    </citation>
    <scope>NUCLEOTIDE SEQUENCE [LARGE SCALE GENOMIC DNA]</scope>
    <source>
        <strain evidence="1 2">CA13</strain>
    </source>
</reference>
<accession>A0A5C5Z9N7</accession>
<evidence type="ECO:0000313" key="1">
    <source>
        <dbReference type="EMBL" id="TWT83531.1"/>
    </source>
</evidence>
<gene>
    <name evidence="1" type="ORF">CA13_49960</name>
</gene>
<protein>
    <submittedName>
        <fullName evidence="1">Uncharacterized protein</fullName>
    </submittedName>
</protein>
<evidence type="ECO:0000313" key="2">
    <source>
        <dbReference type="Proteomes" id="UP000315010"/>
    </source>
</evidence>
<proteinExistence type="predicted"/>
<dbReference type="EMBL" id="SJPJ01000001">
    <property type="protein sequence ID" value="TWT83531.1"/>
    <property type="molecule type" value="Genomic_DNA"/>
</dbReference>